<keyword evidence="4" id="KW-1185">Reference proteome</keyword>
<dbReference type="OrthoDB" id="1247465at2"/>
<protein>
    <submittedName>
        <fullName evidence="3">Polyisoprenoid-binding protein YceI</fullName>
    </submittedName>
</protein>
<gene>
    <name evidence="3" type="ORF">EDC63_10385</name>
</gene>
<proteinExistence type="predicted"/>
<reference evidence="3 4" key="1">
    <citation type="submission" date="2019-03" db="EMBL/GenBank/DDBJ databases">
        <title>Genomic Encyclopedia of Type Strains, Phase IV (KMG-IV): sequencing the most valuable type-strain genomes for metagenomic binning, comparative biology and taxonomic classification.</title>
        <authorList>
            <person name="Goeker M."/>
        </authorList>
    </citation>
    <scope>NUCLEOTIDE SEQUENCE [LARGE SCALE GENOMIC DNA]</scope>
    <source>
        <strain evidence="3 4">DSM 100309</strain>
    </source>
</reference>
<dbReference type="SUPFAM" id="SSF101874">
    <property type="entry name" value="YceI-like"/>
    <property type="match status" value="1"/>
</dbReference>
<organism evidence="3 4">
    <name type="scientific">Sulfurirhabdus autotrophica</name>
    <dbReference type="NCBI Taxonomy" id="1706046"/>
    <lineage>
        <taxon>Bacteria</taxon>
        <taxon>Pseudomonadati</taxon>
        <taxon>Pseudomonadota</taxon>
        <taxon>Betaproteobacteria</taxon>
        <taxon>Nitrosomonadales</taxon>
        <taxon>Sulfuricellaceae</taxon>
        <taxon>Sulfurirhabdus</taxon>
    </lineage>
</organism>
<evidence type="ECO:0000256" key="1">
    <source>
        <dbReference type="SAM" id="SignalP"/>
    </source>
</evidence>
<sequence length="185" mass="20518">MKYLLITLMLTAVNLAQAAPFNVVQLEKSTITFVSKQMNVPVKGNFNRFTAQITFDKNKPEAGLARIEIDLGSIDAGSTEANDEVKGKAWFNTRDFPKALFVSSSVKEIGNGQYETTGKLSLKEKTLDIRAPFTIKQEKGVLIIDGIFPIKRLDYDIGSGIWQDTSVVANEVEIKFHFSISPAKK</sequence>
<dbReference type="RefSeq" id="WP_124945955.1">
    <property type="nucleotide sequence ID" value="NZ_BHVT01000020.1"/>
</dbReference>
<dbReference type="Proteomes" id="UP000295367">
    <property type="component" value="Unassembled WGS sequence"/>
</dbReference>
<comment type="caution">
    <text evidence="3">The sequence shown here is derived from an EMBL/GenBank/DDBJ whole genome shotgun (WGS) entry which is preliminary data.</text>
</comment>
<dbReference type="EMBL" id="SMCO01000003">
    <property type="protein sequence ID" value="TCV89013.1"/>
    <property type="molecule type" value="Genomic_DNA"/>
</dbReference>
<feature type="chain" id="PRO_5020675711" evidence="1">
    <location>
        <begin position="19"/>
        <end position="185"/>
    </location>
</feature>
<dbReference type="AlphaFoldDB" id="A0A4R3YEW4"/>
<keyword evidence="1" id="KW-0732">Signal</keyword>
<dbReference type="InterPro" id="IPR036761">
    <property type="entry name" value="TTHA0802/YceI-like_sf"/>
</dbReference>
<feature type="signal peptide" evidence="1">
    <location>
        <begin position="1"/>
        <end position="18"/>
    </location>
</feature>
<dbReference type="PANTHER" id="PTHR34406">
    <property type="entry name" value="PROTEIN YCEI"/>
    <property type="match status" value="1"/>
</dbReference>
<dbReference type="PANTHER" id="PTHR34406:SF1">
    <property type="entry name" value="PROTEIN YCEI"/>
    <property type="match status" value="1"/>
</dbReference>
<evidence type="ECO:0000313" key="4">
    <source>
        <dbReference type="Proteomes" id="UP000295367"/>
    </source>
</evidence>
<dbReference type="SMART" id="SM00867">
    <property type="entry name" value="YceI"/>
    <property type="match status" value="1"/>
</dbReference>
<name>A0A4R3YEW4_9PROT</name>
<evidence type="ECO:0000259" key="2">
    <source>
        <dbReference type="SMART" id="SM00867"/>
    </source>
</evidence>
<accession>A0A4R3YEW4</accession>
<evidence type="ECO:0000313" key="3">
    <source>
        <dbReference type="EMBL" id="TCV89013.1"/>
    </source>
</evidence>
<feature type="domain" description="Lipid/polyisoprenoid-binding YceI-like" evidence="2">
    <location>
        <begin position="20"/>
        <end position="181"/>
    </location>
</feature>
<dbReference type="Gene3D" id="2.40.128.110">
    <property type="entry name" value="Lipid/polyisoprenoid-binding, YceI-like"/>
    <property type="match status" value="1"/>
</dbReference>
<dbReference type="InterPro" id="IPR007372">
    <property type="entry name" value="Lipid/polyisoprenoid-bd_YceI"/>
</dbReference>
<dbReference type="Pfam" id="PF04264">
    <property type="entry name" value="YceI"/>
    <property type="match status" value="1"/>
</dbReference>